<evidence type="ECO:0000256" key="2">
    <source>
        <dbReference type="ARBA" id="ARBA00022771"/>
    </source>
</evidence>
<keyword evidence="3" id="KW-0862">Zinc</keyword>
<feature type="region of interest" description="Disordered" evidence="4">
    <location>
        <begin position="611"/>
        <end position="653"/>
    </location>
</feature>
<keyword evidence="2" id="KW-0863">Zinc-finger</keyword>
<dbReference type="InterPro" id="IPR013083">
    <property type="entry name" value="Znf_RING/FYVE/PHD"/>
</dbReference>
<gene>
    <name evidence="6" type="ORF">BDY17DRAFT_322574</name>
</gene>
<feature type="compositionally biased region" description="Low complexity" evidence="4">
    <location>
        <begin position="612"/>
        <end position="645"/>
    </location>
</feature>
<evidence type="ECO:0000313" key="6">
    <source>
        <dbReference type="EMBL" id="KAF2485759.1"/>
    </source>
</evidence>
<keyword evidence="1" id="KW-0479">Metal-binding</keyword>
<accession>A0A6A6Q196</accession>
<feature type="compositionally biased region" description="Polar residues" evidence="4">
    <location>
        <begin position="384"/>
        <end position="397"/>
    </location>
</feature>
<feature type="compositionally biased region" description="Polar residues" evidence="4">
    <location>
        <begin position="358"/>
        <end position="372"/>
    </location>
</feature>
<dbReference type="Pfam" id="PF00628">
    <property type="entry name" value="PHD"/>
    <property type="match status" value="1"/>
</dbReference>
<keyword evidence="7" id="KW-1185">Reference proteome</keyword>
<dbReference type="SUPFAM" id="SSF57903">
    <property type="entry name" value="FYVE/PHD zinc finger"/>
    <property type="match status" value="1"/>
</dbReference>
<feature type="region of interest" description="Disordered" evidence="4">
    <location>
        <begin position="288"/>
        <end position="514"/>
    </location>
</feature>
<feature type="compositionally biased region" description="Basic and acidic residues" evidence="4">
    <location>
        <begin position="434"/>
        <end position="451"/>
    </location>
</feature>
<proteinExistence type="predicted"/>
<dbReference type="PROSITE" id="PS01359">
    <property type="entry name" value="ZF_PHD_1"/>
    <property type="match status" value="1"/>
</dbReference>
<dbReference type="Proteomes" id="UP000799767">
    <property type="component" value="Unassembled WGS sequence"/>
</dbReference>
<feature type="compositionally biased region" description="Polar residues" evidence="4">
    <location>
        <begin position="17"/>
        <end position="78"/>
    </location>
</feature>
<name>A0A6A6Q196_9PEZI</name>
<dbReference type="GO" id="GO:0008270">
    <property type="term" value="F:zinc ion binding"/>
    <property type="evidence" value="ECO:0007669"/>
    <property type="project" value="UniProtKB-KW"/>
</dbReference>
<dbReference type="OrthoDB" id="436852at2759"/>
<sequence>MDFDPSYNEGPVDWNFPSPNATPTHQSFGSNAMQTPKTSTFPSHFQDAFSTPQFPSYATPQPTQNPSMTPIQRPHTSSDTLRSNYYAQITGGGGQHYAQAVHPSSQSDGGMAAISPAYAGVYPAAMPQHMSQGFDPTQMQTPPPTRGTSAKRLQQAQQIAFGTPSTIASRRFLTPQVPTVPSSQEMHGHQTPVQFPQLQFSPDVYQFAHFGPASAPVLPHSRILWDPMTSPVHPMPPPPLDDPFAPVPSTGMTWGSPALPQGTSPSAIFDTPAMNGFAVQGIPQRRAAARPVSASFHTSHQSPPAAGVNPSLVYSSPIPPVVRSNAKPNKARVSSAPQKKSGPLDAQNRLEAADAPPNRSTAPLQRSNTTGMSRAKSALLSMSDARSSAGSAINRTASPAKRLGRPSLGSIAEARPRQRTSVVLTVDENGTARTETKRIDSSPARSIRERYPALFDSDSSDAETDTSERLPSRPSSFIFDKRDERRSKAAKLDPPVENLEGLSLPRSNSSASLKKGIPLPRAVIAATAQLRRHGSMKRATHGRSMRRNPAASSASSLIETTSQAEATTSLPVQDHSPQASHDGTAFGGPPPSSAESTLNMYNRRWSVMSFEQHPQAQPQALPALSPQQPQYQHHQQHPPQHQQQYYPPPFTGESGIYPHHQQPALQIRCVCGLGDTGFRLIQCTSCTQWLHEPCVGIGPQDAPPPHFTCFLCTKPPPRHHPRSANNASVR</sequence>
<evidence type="ECO:0000256" key="3">
    <source>
        <dbReference type="ARBA" id="ARBA00022833"/>
    </source>
</evidence>
<feature type="compositionally biased region" description="Basic residues" evidence="4">
    <location>
        <begin position="530"/>
        <end position="546"/>
    </location>
</feature>
<dbReference type="AlphaFoldDB" id="A0A6A6Q196"/>
<feature type="compositionally biased region" description="Polar residues" evidence="4">
    <location>
        <begin position="550"/>
        <end position="581"/>
    </location>
</feature>
<dbReference type="InterPro" id="IPR011011">
    <property type="entry name" value="Znf_FYVE_PHD"/>
</dbReference>
<dbReference type="EMBL" id="MU001633">
    <property type="protein sequence ID" value="KAF2485759.1"/>
    <property type="molecule type" value="Genomic_DNA"/>
</dbReference>
<protein>
    <recommendedName>
        <fullName evidence="5">Zinc finger PHD-type domain-containing protein</fullName>
    </recommendedName>
</protein>
<dbReference type="SMART" id="SM00249">
    <property type="entry name" value="PHD"/>
    <property type="match status" value="1"/>
</dbReference>
<dbReference type="RefSeq" id="XP_033592328.1">
    <property type="nucleotide sequence ID" value="XM_033736834.1"/>
</dbReference>
<reference evidence="6" key="1">
    <citation type="journal article" date="2020" name="Stud. Mycol.">
        <title>101 Dothideomycetes genomes: a test case for predicting lifestyles and emergence of pathogens.</title>
        <authorList>
            <person name="Haridas S."/>
            <person name="Albert R."/>
            <person name="Binder M."/>
            <person name="Bloem J."/>
            <person name="Labutti K."/>
            <person name="Salamov A."/>
            <person name="Andreopoulos B."/>
            <person name="Baker S."/>
            <person name="Barry K."/>
            <person name="Bills G."/>
            <person name="Bluhm B."/>
            <person name="Cannon C."/>
            <person name="Castanera R."/>
            <person name="Culley D."/>
            <person name="Daum C."/>
            <person name="Ezra D."/>
            <person name="Gonzalez J."/>
            <person name="Henrissat B."/>
            <person name="Kuo A."/>
            <person name="Liang C."/>
            <person name="Lipzen A."/>
            <person name="Lutzoni F."/>
            <person name="Magnuson J."/>
            <person name="Mondo S."/>
            <person name="Nolan M."/>
            <person name="Ohm R."/>
            <person name="Pangilinan J."/>
            <person name="Park H.-J."/>
            <person name="Ramirez L."/>
            <person name="Alfaro M."/>
            <person name="Sun H."/>
            <person name="Tritt A."/>
            <person name="Yoshinaga Y."/>
            <person name="Zwiers L.-H."/>
            <person name="Turgeon B."/>
            <person name="Goodwin S."/>
            <person name="Spatafora J."/>
            <person name="Crous P."/>
            <person name="Grigoriev I."/>
        </authorList>
    </citation>
    <scope>NUCLEOTIDE SEQUENCE</scope>
    <source>
        <strain evidence="6">CBS 113389</strain>
    </source>
</reference>
<dbReference type="InterPro" id="IPR019787">
    <property type="entry name" value="Znf_PHD-finger"/>
</dbReference>
<dbReference type="InterPro" id="IPR001965">
    <property type="entry name" value="Znf_PHD"/>
</dbReference>
<evidence type="ECO:0000256" key="1">
    <source>
        <dbReference type="ARBA" id="ARBA00022723"/>
    </source>
</evidence>
<feature type="region of interest" description="Disordered" evidence="4">
    <location>
        <begin position="528"/>
        <end position="597"/>
    </location>
</feature>
<dbReference type="InterPro" id="IPR019786">
    <property type="entry name" value="Zinc_finger_PHD-type_CS"/>
</dbReference>
<evidence type="ECO:0000256" key="4">
    <source>
        <dbReference type="SAM" id="MobiDB-lite"/>
    </source>
</evidence>
<feature type="compositionally biased region" description="Basic and acidic residues" evidence="4">
    <location>
        <begin position="479"/>
        <end position="491"/>
    </location>
</feature>
<evidence type="ECO:0000259" key="5">
    <source>
        <dbReference type="SMART" id="SM00249"/>
    </source>
</evidence>
<organism evidence="6 7">
    <name type="scientific">Neohortaea acidophila</name>
    <dbReference type="NCBI Taxonomy" id="245834"/>
    <lineage>
        <taxon>Eukaryota</taxon>
        <taxon>Fungi</taxon>
        <taxon>Dikarya</taxon>
        <taxon>Ascomycota</taxon>
        <taxon>Pezizomycotina</taxon>
        <taxon>Dothideomycetes</taxon>
        <taxon>Dothideomycetidae</taxon>
        <taxon>Mycosphaerellales</taxon>
        <taxon>Teratosphaeriaceae</taxon>
        <taxon>Neohortaea</taxon>
    </lineage>
</organism>
<evidence type="ECO:0000313" key="7">
    <source>
        <dbReference type="Proteomes" id="UP000799767"/>
    </source>
</evidence>
<dbReference type="Gene3D" id="3.30.40.10">
    <property type="entry name" value="Zinc/RING finger domain, C3HC4 (zinc finger)"/>
    <property type="match status" value="1"/>
</dbReference>
<feature type="region of interest" description="Disordered" evidence="4">
    <location>
        <begin position="1"/>
        <end position="78"/>
    </location>
</feature>
<dbReference type="GeneID" id="54477836"/>
<feature type="domain" description="Zinc finger PHD-type" evidence="5">
    <location>
        <begin position="668"/>
        <end position="713"/>
    </location>
</feature>